<protein>
    <submittedName>
        <fullName evidence="2">Uncharacterized protein</fullName>
    </submittedName>
</protein>
<dbReference type="EMBL" id="FQUT01000003">
    <property type="protein sequence ID" value="SHF15337.1"/>
    <property type="molecule type" value="Genomic_DNA"/>
</dbReference>
<feature type="signal peptide" evidence="1">
    <location>
        <begin position="1"/>
        <end position="20"/>
    </location>
</feature>
<keyword evidence="1" id="KW-0732">Signal</keyword>
<keyword evidence="3" id="KW-1185">Reference proteome</keyword>
<accession>A0A1M4ZBY9</accession>
<dbReference type="RefSeq" id="WP_072954668.1">
    <property type="nucleotide sequence ID" value="NZ_FQUT01000003.1"/>
</dbReference>
<name>A0A1M4ZBY9_9FLAO</name>
<reference evidence="3" key="1">
    <citation type="submission" date="2016-11" db="EMBL/GenBank/DDBJ databases">
        <authorList>
            <person name="Varghese N."/>
            <person name="Submissions S."/>
        </authorList>
    </citation>
    <scope>NUCLEOTIDE SEQUENCE [LARGE SCALE GENOMIC DNA]</scope>
    <source>
        <strain evidence="3">DSM 27619</strain>
    </source>
</reference>
<gene>
    <name evidence="2" type="ORF">SAMN05443633_103113</name>
</gene>
<evidence type="ECO:0000313" key="2">
    <source>
        <dbReference type="EMBL" id="SHF15337.1"/>
    </source>
</evidence>
<organism evidence="2 3">
    <name type="scientific">Chryseobacterium arachidis</name>
    <dbReference type="NCBI Taxonomy" id="1416778"/>
    <lineage>
        <taxon>Bacteria</taxon>
        <taxon>Pseudomonadati</taxon>
        <taxon>Bacteroidota</taxon>
        <taxon>Flavobacteriia</taxon>
        <taxon>Flavobacteriales</taxon>
        <taxon>Weeksellaceae</taxon>
        <taxon>Chryseobacterium group</taxon>
        <taxon>Chryseobacterium</taxon>
    </lineage>
</organism>
<proteinExistence type="predicted"/>
<dbReference type="STRING" id="1416778.SAMN05443633_103113"/>
<evidence type="ECO:0000256" key="1">
    <source>
        <dbReference type="SAM" id="SignalP"/>
    </source>
</evidence>
<dbReference type="InterPro" id="IPR036278">
    <property type="entry name" value="Sialidase_sf"/>
</dbReference>
<evidence type="ECO:0000313" key="3">
    <source>
        <dbReference type="Proteomes" id="UP000184518"/>
    </source>
</evidence>
<dbReference type="OrthoDB" id="1264562at2"/>
<dbReference type="Proteomes" id="UP000184518">
    <property type="component" value="Unassembled WGS sequence"/>
</dbReference>
<dbReference type="AlphaFoldDB" id="A0A1M4ZBY9"/>
<dbReference type="SUPFAM" id="SSF50939">
    <property type="entry name" value="Sialidases"/>
    <property type="match status" value="1"/>
</dbReference>
<sequence>MKTITFFACALLLINVKVKAQIGVNTEAPKSTMDVSVKRDAGGIITDNTQILGLQAPRITLAELTANTATYAAGQTGALIYITDVSTGTATGQRVNINEAGYYSFDGSVWQKVLFKNIYNADGSITTPGTRRTLTLNGKELSYQGTEQRTYWSANGSMNQSANGGTLGSISIYGGNDTNLFIQQFQNSNASISTTANSTALTIGTHATAVSAPVIINTSAGGGAIATEKMRITGEGNVGVSTNSPTEKLDNSGITRLRGLPLNGATNAIYTQSNGTASATQNQTFTATRTVVADANGVLGYVVGTPTSPGVPKLVVSAGVPGTQNIKGNIPNTVGNYSVEYLDVYNAWTSNVFTVPASQGGVYIVAMQTSHTHTVDASSSWFTIARIQKSTDGGTTWTNVLNDTSSSNLGTDVDNGNKLYWTGALNAGDRIRVVYQCSSIGDNIVSLGSLTITQLNQ</sequence>
<feature type="chain" id="PRO_5012296318" evidence="1">
    <location>
        <begin position="21"/>
        <end position="457"/>
    </location>
</feature>